<evidence type="ECO:0000313" key="2">
    <source>
        <dbReference type="EMBL" id="EFL91832.1"/>
    </source>
</evidence>
<feature type="domain" description="Anthrax toxin edema factor central" evidence="1">
    <location>
        <begin position="1"/>
        <end position="113"/>
    </location>
</feature>
<dbReference type="HOGENOM" id="CLU_719035_0_0_6"/>
<dbReference type="InterPro" id="IPR037017">
    <property type="entry name" value="Anthrax_toxin_edema_cen_sf"/>
</dbReference>
<sequence length="384" mass="44503">MATKGLDVHGKSSDWGPMAGYIPFDQNLSKIFGDQYAVNKGNEENRQALEEKSDRFAKKQLYITSERLNALQREEILKWNVKTLEITPLHEGAGSYQFRLIPHQKGYLVEYRKFNTIHPLPWLKLELMGKKVNNEIKPLTADYDLFMVAPNVKNIIHPDEVSQALATDTEKFRNLVALMRGKALSQENRRKVDPEIGRAPTWMPYYIDKLNEKAKERGYSGGNVVNHSSEMDNPRPEFNQSLFFITPKGKILLTQNWQETQDVIDYIKKDNYVVYSNRNYNSLFITEDINGNQKVSIIPWGDSLPLLKEFDNYTESIKKIKGSEIISNDLKMIRKKLEDYHNGKIGNKQVKKEIIDSITEQLEKMLLDYRDQYTNLALALEGLY</sequence>
<accession>E0WTE7</accession>
<dbReference type="Proteomes" id="UP000005726">
    <property type="component" value="Unassembled WGS sequence"/>
</dbReference>
<dbReference type="InterPro" id="IPR005165">
    <property type="entry name" value="Anthrax_toxin_edema_cen"/>
</dbReference>
<dbReference type="Pfam" id="PF03497">
    <property type="entry name" value="Anthrax_toxA"/>
    <property type="match status" value="1"/>
</dbReference>
<dbReference type="SUPFAM" id="SSF81298">
    <property type="entry name" value="Adenylylcyclase toxin (the edema factor)"/>
    <property type="match status" value="1"/>
</dbReference>
<organism evidence="2 3">
    <name type="scientific">Candidatus Regiella insecticola LSR1</name>
    <dbReference type="NCBI Taxonomy" id="663321"/>
    <lineage>
        <taxon>Bacteria</taxon>
        <taxon>Pseudomonadati</taxon>
        <taxon>Pseudomonadota</taxon>
        <taxon>Gammaproteobacteria</taxon>
        <taxon>Enterobacterales</taxon>
        <taxon>Enterobacteriaceae</taxon>
        <taxon>aphid secondary symbionts</taxon>
        <taxon>Candidatus Regiella</taxon>
    </lineage>
</organism>
<dbReference type="GO" id="GO:0008294">
    <property type="term" value="F:calcium- and calmodulin-responsive adenylate cyclase activity"/>
    <property type="evidence" value="ECO:0007669"/>
    <property type="project" value="InterPro"/>
</dbReference>
<evidence type="ECO:0000259" key="1">
    <source>
        <dbReference type="Pfam" id="PF03497"/>
    </source>
</evidence>
<dbReference type="GO" id="GO:0005576">
    <property type="term" value="C:extracellular region"/>
    <property type="evidence" value="ECO:0007669"/>
    <property type="project" value="InterPro"/>
</dbReference>
<dbReference type="Gene3D" id="3.90.1760.10">
    <property type="entry name" value="Anthrax toxin, edema factor, central domain"/>
    <property type="match status" value="1"/>
</dbReference>
<gene>
    <name evidence="2" type="primary">exoY</name>
    <name evidence="2" type="ORF">REG_1305</name>
</gene>
<dbReference type="EMBL" id="GL379592">
    <property type="protein sequence ID" value="EFL91832.1"/>
    <property type="molecule type" value="Genomic_DNA"/>
</dbReference>
<keyword evidence="3" id="KW-1185">Reference proteome</keyword>
<dbReference type="InterPro" id="IPR035099">
    <property type="entry name" value="Anthrax_toxin_C-terminal"/>
</dbReference>
<evidence type="ECO:0000313" key="3">
    <source>
        <dbReference type="Proteomes" id="UP000005726"/>
    </source>
</evidence>
<name>E0WTE7_9ENTR</name>
<protein>
    <submittedName>
        <fullName evidence="2">Putative adenylate cyclase</fullName>
    </submittedName>
</protein>
<proteinExistence type="predicted"/>
<reference evidence="2" key="1">
    <citation type="journal article" date="2009" name="Environ. Microbiol.">
        <title>Dynamics of genome evolution in facultative symbionts of aphids.</title>
        <authorList>
            <person name="Degnan P.H."/>
            <person name="Leonardo T.E."/>
            <person name="Cass B.N."/>
            <person name="Hurwitz B."/>
            <person name="Stern D."/>
            <person name="Gibbs R.A."/>
            <person name="Richards S."/>
            <person name="Moran N.A."/>
        </authorList>
    </citation>
    <scope>NUCLEOTIDE SEQUENCE [LARGE SCALE GENOMIC DNA]</scope>
    <source>
        <strain evidence="2">LSR1</strain>
    </source>
</reference>
<dbReference type="AlphaFoldDB" id="E0WTE7"/>